<accession>A0A9D1QGX3</accession>
<dbReference type="Gene3D" id="3.40.50.300">
    <property type="entry name" value="P-loop containing nucleotide triphosphate hydrolases"/>
    <property type="match status" value="1"/>
</dbReference>
<protein>
    <submittedName>
        <fullName evidence="2">DUF2075 domain-containing protein</fullName>
    </submittedName>
</protein>
<sequence length="551" mass="63718">MKEINVEISSFQFNRNSISGLSSAAFNNYPVVYILHNNQKKASAYIGETVQIRNRLYSHSKDPVKNKLDKAVVISHEHFNQSATYNIETNLINFFIADQKYQILNKSQITSSVTHNYYEKPKYDHDIFKELWQKLRKDKLVDGTLEYLQNKDIFKISPYKELSESQIELKENILEFCKNNINNDKPSVYFIKGEAGTGKSVVLSSTFNAIQDLANDKGSEELYDTKNHLLVNHQEMIKTYETISESLPNLKKYNFLKPTTFINRVKDGKISSDITFVDEAHLLLSREDAYNNYTGDNHLNDIISSSKVTIIVFDEKQFLKLKSYWTEDLVKQVTKGVEVKTFELTDQFRIQADDSVVDWIDNFVSKKITAIPANTDDYELKIFDDAGEMFEEIERKDETHTLSRIVATFDYEHKKDGTDYYVEEIGFKGLWNSTNDKRTWAERPETIKEVGSIYTIQGFDLNYVGVILGPSVSYDEKKQELKILPQNYQDTEAFRDSKNKTVEYNVEESKEQIILNSVNVLMKRGVKGLYIYASDEKLRKALNKAKGGESQ</sequence>
<dbReference type="Pfam" id="PF09848">
    <property type="entry name" value="SLFN-g3_helicase"/>
    <property type="match status" value="1"/>
</dbReference>
<dbReference type="InterPro" id="IPR000305">
    <property type="entry name" value="GIY-YIG_endonuc"/>
</dbReference>
<comment type="caution">
    <text evidence="2">The sequence shown here is derived from an EMBL/GenBank/DDBJ whole genome shotgun (WGS) entry which is preliminary data.</text>
</comment>
<dbReference type="SMART" id="SM00465">
    <property type="entry name" value="GIYc"/>
    <property type="match status" value="1"/>
</dbReference>
<evidence type="ECO:0000313" key="3">
    <source>
        <dbReference type="Proteomes" id="UP000823989"/>
    </source>
</evidence>
<reference evidence="2" key="1">
    <citation type="journal article" date="2021" name="PeerJ">
        <title>Extensive microbial diversity within the chicken gut microbiome revealed by metagenomics and culture.</title>
        <authorList>
            <person name="Gilroy R."/>
            <person name="Ravi A."/>
            <person name="Getino M."/>
            <person name="Pursley I."/>
            <person name="Horton D.L."/>
            <person name="Alikhan N.F."/>
            <person name="Baker D."/>
            <person name="Gharbi K."/>
            <person name="Hall N."/>
            <person name="Watson M."/>
            <person name="Adriaenssens E.M."/>
            <person name="Foster-Nyarko E."/>
            <person name="Jarju S."/>
            <person name="Secka A."/>
            <person name="Antonio M."/>
            <person name="Oren A."/>
            <person name="Chaudhuri R.R."/>
            <person name="La Ragione R."/>
            <person name="Hildebrand F."/>
            <person name="Pallen M.J."/>
        </authorList>
    </citation>
    <scope>NUCLEOTIDE SEQUENCE</scope>
    <source>
        <strain evidence="2">ChiHjej13B12-752</strain>
    </source>
</reference>
<evidence type="ECO:0000313" key="2">
    <source>
        <dbReference type="EMBL" id="HIW11982.1"/>
    </source>
</evidence>
<evidence type="ECO:0000259" key="1">
    <source>
        <dbReference type="PROSITE" id="PS50164"/>
    </source>
</evidence>
<organism evidence="2 3">
    <name type="scientific">Candidatus Salinicoccus stercoripullorum</name>
    <dbReference type="NCBI Taxonomy" id="2838756"/>
    <lineage>
        <taxon>Bacteria</taxon>
        <taxon>Bacillati</taxon>
        <taxon>Bacillota</taxon>
        <taxon>Bacilli</taxon>
        <taxon>Bacillales</taxon>
        <taxon>Staphylococcaceae</taxon>
        <taxon>Salinicoccus</taxon>
    </lineage>
</organism>
<dbReference type="SUPFAM" id="SSF82771">
    <property type="entry name" value="GIY-YIG endonuclease"/>
    <property type="match status" value="1"/>
</dbReference>
<name>A0A9D1QGX3_9STAP</name>
<dbReference type="SUPFAM" id="SSF52540">
    <property type="entry name" value="P-loop containing nucleoside triphosphate hydrolases"/>
    <property type="match status" value="1"/>
</dbReference>
<feature type="domain" description="GIY-YIG" evidence="1">
    <location>
        <begin position="28"/>
        <end position="103"/>
    </location>
</feature>
<dbReference type="AlphaFoldDB" id="A0A9D1QGX3"/>
<dbReference type="InterPro" id="IPR018647">
    <property type="entry name" value="SLFN_3-like_DNA/RNA_helicase"/>
</dbReference>
<dbReference type="Proteomes" id="UP000823989">
    <property type="component" value="Unassembled WGS sequence"/>
</dbReference>
<gene>
    <name evidence="2" type="ORF">H9891_02265</name>
</gene>
<dbReference type="InterPro" id="IPR035901">
    <property type="entry name" value="GIY-YIG_endonuc_sf"/>
</dbReference>
<dbReference type="CDD" id="cd10439">
    <property type="entry name" value="GIY-YIG_COG3410"/>
    <property type="match status" value="1"/>
</dbReference>
<reference evidence="2" key="2">
    <citation type="submission" date="2021-04" db="EMBL/GenBank/DDBJ databases">
        <authorList>
            <person name="Gilroy R."/>
        </authorList>
    </citation>
    <scope>NUCLEOTIDE SEQUENCE</scope>
    <source>
        <strain evidence="2">ChiHjej13B12-752</strain>
    </source>
</reference>
<dbReference type="InterPro" id="IPR027417">
    <property type="entry name" value="P-loop_NTPase"/>
</dbReference>
<dbReference type="PROSITE" id="PS50164">
    <property type="entry name" value="GIY_YIG"/>
    <property type="match status" value="1"/>
</dbReference>
<dbReference type="EMBL" id="DXHR01000004">
    <property type="protein sequence ID" value="HIW11982.1"/>
    <property type="molecule type" value="Genomic_DNA"/>
</dbReference>
<proteinExistence type="predicted"/>